<dbReference type="PANTHER" id="PTHR12630">
    <property type="entry name" value="N-LINKED OLIGOSACCHARIDE PROCESSING"/>
    <property type="match status" value="1"/>
</dbReference>
<feature type="region of interest" description="Disordered" evidence="6">
    <location>
        <begin position="145"/>
        <end position="167"/>
    </location>
</feature>
<dbReference type="EMBL" id="JH159152">
    <property type="protein sequence ID" value="EGZ25737.1"/>
    <property type="molecule type" value="Genomic_DNA"/>
</dbReference>
<dbReference type="InterPro" id="IPR036607">
    <property type="entry name" value="PRKCSH"/>
</dbReference>
<dbReference type="InParanoid" id="G4YYQ9"/>
<dbReference type="InterPro" id="IPR044865">
    <property type="entry name" value="MRH_dom"/>
</dbReference>
<dbReference type="InterPro" id="IPR028146">
    <property type="entry name" value="PRKCSH_N"/>
</dbReference>
<accession>G4YYQ9</accession>
<dbReference type="GO" id="GO:0017177">
    <property type="term" value="C:glucosidase II complex"/>
    <property type="evidence" value="ECO:0007669"/>
    <property type="project" value="TreeGrafter"/>
</dbReference>
<dbReference type="Pfam" id="PF14825">
    <property type="entry name" value="CFAP77"/>
    <property type="match status" value="1"/>
</dbReference>
<dbReference type="CDD" id="cd00112">
    <property type="entry name" value="LDLa"/>
    <property type="match status" value="1"/>
</dbReference>
<dbReference type="Pfam" id="PF13015">
    <property type="entry name" value="PRKCSH_1"/>
    <property type="match status" value="1"/>
</dbReference>
<keyword evidence="5" id="KW-0175">Coiled coil</keyword>
<dbReference type="SMR" id="G4YYQ9"/>
<keyword evidence="3" id="KW-0256">Endoplasmic reticulum</keyword>
<dbReference type="STRING" id="1094619.G4YYQ9"/>
<evidence type="ECO:0000256" key="6">
    <source>
        <dbReference type="SAM" id="MobiDB-lite"/>
    </source>
</evidence>
<gene>
    <name evidence="8" type="ORF">PHYSODRAFT_350187</name>
</gene>
<dbReference type="InterPro" id="IPR002172">
    <property type="entry name" value="LDrepeatLR_classA_rpt"/>
</dbReference>
<feature type="coiled-coil region" evidence="5">
    <location>
        <begin position="652"/>
        <end position="679"/>
    </location>
</feature>
<dbReference type="Gene3D" id="2.70.130.10">
    <property type="entry name" value="Mannose-6-phosphate receptor binding domain"/>
    <property type="match status" value="1"/>
</dbReference>
<dbReference type="KEGG" id="psoj:PHYSODRAFT_350187"/>
<keyword evidence="9" id="KW-1185">Reference proteome</keyword>
<keyword evidence="2" id="KW-0732">Signal</keyword>
<feature type="compositionally biased region" description="Polar residues" evidence="6">
    <location>
        <begin position="432"/>
        <end position="442"/>
    </location>
</feature>
<protein>
    <recommendedName>
        <fullName evidence="1">Glucosidase 2 subunit beta</fullName>
    </recommendedName>
</protein>
<evidence type="ECO:0000256" key="2">
    <source>
        <dbReference type="ARBA" id="ARBA00022729"/>
    </source>
</evidence>
<dbReference type="AlphaFoldDB" id="G4YYQ9"/>
<reference evidence="8 9" key="1">
    <citation type="journal article" date="2006" name="Science">
        <title>Phytophthora genome sequences uncover evolutionary origins and mechanisms of pathogenesis.</title>
        <authorList>
            <person name="Tyler B.M."/>
            <person name="Tripathy S."/>
            <person name="Zhang X."/>
            <person name="Dehal P."/>
            <person name="Jiang R.H."/>
            <person name="Aerts A."/>
            <person name="Arredondo F.D."/>
            <person name="Baxter L."/>
            <person name="Bensasson D."/>
            <person name="Beynon J.L."/>
            <person name="Chapman J."/>
            <person name="Damasceno C.M."/>
            <person name="Dorrance A.E."/>
            <person name="Dou D."/>
            <person name="Dickerman A.W."/>
            <person name="Dubchak I.L."/>
            <person name="Garbelotto M."/>
            <person name="Gijzen M."/>
            <person name="Gordon S.G."/>
            <person name="Govers F."/>
            <person name="Grunwald N.J."/>
            <person name="Huang W."/>
            <person name="Ivors K.L."/>
            <person name="Jones R.W."/>
            <person name="Kamoun S."/>
            <person name="Krampis K."/>
            <person name="Lamour K.H."/>
            <person name="Lee M.K."/>
            <person name="McDonald W.H."/>
            <person name="Medina M."/>
            <person name="Meijer H.J."/>
            <person name="Nordberg E.K."/>
            <person name="Maclean D.J."/>
            <person name="Ospina-Giraldo M.D."/>
            <person name="Morris P.F."/>
            <person name="Phuntumart V."/>
            <person name="Putnam N.H."/>
            <person name="Rash S."/>
            <person name="Rose J.K."/>
            <person name="Sakihama Y."/>
            <person name="Salamov A.A."/>
            <person name="Savidor A."/>
            <person name="Scheuring C.F."/>
            <person name="Smith B.M."/>
            <person name="Sobral B.W."/>
            <person name="Terry A."/>
            <person name="Torto-Alalibo T.A."/>
            <person name="Win J."/>
            <person name="Xu Z."/>
            <person name="Zhang H."/>
            <person name="Grigoriev I.V."/>
            <person name="Rokhsar D.S."/>
            <person name="Boore J.L."/>
        </authorList>
    </citation>
    <scope>NUCLEOTIDE SEQUENCE [LARGE SCALE GENOMIC DNA]</scope>
    <source>
        <strain evidence="8 9">P6497</strain>
    </source>
</reference>
<evidence type="ECO:0000259" key="7">
    <source>
        <dbReference type="PROSITE" id="PS51914"/>
    </source>
</evidence>
<dbReference type="PROSITE" id="PS51914">
    <property type="entry name" value="MRH"/>
    <property type="match status" value="1"/>
</dbReference>
<feature type="domain" description="MRH" evidence="7">
    <location>
        <begin position="695"/>
        <end position="801"/>
    </location>
</feature>
<dbReference type="OMA" id="HTKLGKW"/>
<dbReference type="InterPro" id="IPR029147">
    <property type="entry name" value="CFAP77"/>
</dbReference>
<dbReference type="SUPFAM" id="SSF50911">
    <property type="entry name" value="Mannose 6-phosphate receptor domain"/>
    <property type="match status" value="1"/>
</dbReference>
<sequence length="818" mass="91480">MAKEYHPQSLRRTMIKSTVGTVRRTTYDLPDTKNPNHVYGYEIQRDPENAGQVISKWVQAVPSPAAKSGRSFIETNRQAIMNGYLSAGEARKFANEHPDIVVKPAAKCKGGFVPTNDMTYGIKSKVSEDIWGLVQARHTSFSNDNADYPDLSTMKTKGKLPQPRETQCSLGKDVRNHPKVAERELFKMSKFKAVGATLCTQPNAISARRREEEEERRRYAGEDDYDSLASARASSAVQIRGVAPAEQAKYLASEFSCVVGGKASSLPPSRLNDEFCDCDDGQDEPGTAACSHLLTSAFHCENGGFFPGKIHTSRIHDGICDCCDGSDEDVGVCPDTCAAAAEKFRKEAEQRLEVVKKGFEKRQAAIRGEVASFFEGEKEFETTTEKALAGLKLLKERVTVHKDREELKERKYRMELARQKQAEGHDPAGDQGQETSKQQFSHATEKEAVEALEFEGLDAIRVAEDDVPVNSAEDVKASEVLDSRRQAVKSLVELPDGTKIPLADYLRMNHNKQAPTKKLRAPRTVEQMRREDFLGPLFNGGAEGRKKIGLYALRTIGIISSPFRALVEIVLFSPRTLWDVLSTKEIAGSAIAKLPDFPSPSRSVWFRQLGGGSVYDGYSSVMWGARIIWDAPIYAYQYLFPKLDEVVKLPVAESLRKVLREIESDISTLEKERNEKRETAKMDYGPDRAYFALKDKCIEKRIEKYEYKFCPFDEVKQDRTKLGKWDGWAVDEANDSSSNGENGKAGYTKMRFAKGQRCWKGPERSVLVHLDCGEDNEILSLDEPSTCVYEMTVSTPLACTAQVLAKAQKDVAFWSREH</sequence>
<evidence type="ECO:0000313" key="9">
    <source>
        <dbReference type="Proteomes" id="UP000002640"/>
    </source>
</evidence>
<evidence type="ECO:0000256" key="5">
    <source>
        <dbReference type="SAM" id="Coils"/>
    </source>
</evidence>
<evidence type="ECO:0000313" key="8">
    <source>
        <dbReference type="EMBL" id="EGZ25737.1"/>
    </source>
</evidence>
<evidence type="ECO:0000256" key="4">
    <source>
        <dbReference type="ARBA" id="ARBA00023157"/>
    </source>
</evidence>
<dbReference type="GO" id="GO:0006491">
    <property type="term" value="P:N-glycan processing"/>
    <property type="evidence" value="ECO:0007669"/>
    <property type="project" value="TreeGrafter"/>
</dbReference>
<dbReference type="RefSeq" id="XP_009521025.1">
    <property type="nucleotide sequence ID" value="XM_009522730.1"/>
</dbReference>
<dbReference type="Pfam" id="PF12999">
    <property type="entry name" value="PRKCSH-like"/>
    <property type="match status" value="1"/>
</dbReference>
<feature type="region of interest" description="Disordered" evidence="6">
    <location>
        <begin position="418"/>
        <end position="444"/>
    </location>
</feature>
<organism evidence="8 9">
    <name type="scientific">Phytophthora sojae (strain P6497)</name>
    <name type="common">Soybean stem and root rot agent</name>
    <name type="synonym">Phytophthora megasperma f. sp. glycines</name>
    <dbReference type="NCBI Taxonomy" id="1094619"/>
    <lineage>
        <taxon>Eukaryota</taxon>
        <taxon>Sar</taxon>
        <taxon>Stramenopiles</taxon>
        <taxon>Oomycota</taxon>
        <taxon>Peronosporomycetes</taxon>
        <taxon>Peronosporales</taxon>
        <taxon>Peronosporaceae</taxon>
        <taxon>Phytophthora</taxon>
    </lineage>
</organism>
<dbReference type="PANTHER" id="PTHR12630:SF1">
    <property type="entry name" value="GLUCOSIDASE 2 SUBUNIT BETA"/>
    <property type="match status" value="1"/>
</dbReference>
<feature type="compositionally biased region" description="Basic and acidic residues" evidence="6">
    <location>
        <begin position="418"/>
        <end position="428"/>
    </location>
</feature>
<proteinExistence type="predicted"/>
<dbReference type="InterPro" id="IPR039794">
    <property type="entry name" value="Gtb1-like"/>
</dbReference>
<name>G4YYQ9_PHYSP</name>
<evidence type="ECO:0000256" key="1">
    <source>
        <dbReference type="ARBA" id="ARBA00022387"/>
    </source>
</evidence>
<dbReference type="InterPro" id="IPR009011">
    <property type="entry name" value="Man6P_isomerase_rcpt-bd_dom_sf"/>
</dbReference>
<dbReference type="Proteomes" id="UP000002640">
    <property type="component" value="Unassembled WGS sequence"/>
</dbReference>
<dbReference type="GeneID" id="20649114"/>
<evidence type="ECO:0000256" key="3">
    <source>
        <dbReference type="ARBA" id="ARBA00022824"/>
    </source>
</evidence>
<keyword evidence="4" id="KW-1015">Disulfide bond</keyword>